<protein>
    <recommendedName>
        <fullName evidence="6">HTH gntR-type domain-containing protein</fullName>
    </recommendedName>
</protein>
<dbReference type="Gene3D" id="3.40.640.10">
    <property type="entry name" value="Type I PLP-dependent aspartate aminotransferase-like (Major domain)"/>
    <property type="match status" value="1"/>
</dbReference>
<sequence length="473" mass="50896">MTSLSYPNDKDNFDAASVPETGQVERIVRAIAASIGDGRLIPDQRLPSIRAMAAEYGVSRDTVQRGYDKLVAGGHLHARRGAGFYVAAPAPRPVGDSAARPTVDLEPFQLIHSSLPPDRCPGSGVLSHDDGSLDELHRVVRGVASGGYRLGSYGDPAGYLPLREQVQNKLRIDGIDAALSSIMTVPGCVAGLTLVIRAFIRPRAFALVEDPASFIHTSVLLAQGAEIMRVPREADGPDLDVLRLLCERYRPAMFLLTSVLHNPTSSSISLHKARKLIEIAAEFDMMLVDDASYADLSPSSGGRPVVPLAVLDQLDHVIHVGGSSHVLAPEVGAGFIVANEARMKLLRLFRPVQGLGNMLTQERVLYRFLSDGLYRRRCERIRTALAQRATTLRHALAAASCTVAPAGGGMFLWAELGPERSGIEVARTMLKHGFLTAPGSHFSLGKSDNAYMRFNVTTTTPLAIETLAACLQA</sequence>
<reference evidence="8" key="1">
    <citation type="submission" date="2016-01" db="EMBL/GenBank/DDBJ databases">
        <title>Draft genome of Chromobacterium sp. F49.</title>
        <authorList>
            <person name="Hong K.W."/>
        </authorList>
    </citation>
    <scope>NUCLEOTIDE SEQUENCE [LARGE SCALE GENOMIC DNA]</scope>
    <source>
        <strain evidence="8">CN3</strain>
    </source>
</reference>
<dbReference type="PANTHER" id="PTHR46577">
    <property type="entry name" value="HTH-TYPE TRANSCRIPTIONAL REGULATORY PROTEIN GABR"/>
    <property type="match status" value="1"/>
</dbReference>
<dbReference type="Pfam" id="PF00155">
    <property type="entry name" value="Aminotran_1_2"/>
    <property type="match status" value="1"/>
</dbReference>
<organism evidence="7 8">
    <name type="scientific">Sphingomonas hankookensis</name>
    <dbReference type="NCBI Taxonomy" id="563996"/>
    <lineage>
        <taxon>Bacteria</taxon>
        <taxon>Pseudomonadati</taxon>
        <taxon>Pseudomonadota</taxon>
        <taxon>Alphaproteobacteria</taxon>
        <taxon>Sphingomonadales</taxon>
        <taxon>Sphingomonadaceae</taxon>
        <taxon>Sphingomonas</taxon>
    </lineage>
</organism>
<dbReference type="InterPro" id="IPR051446">
    <property type="entry name" value="HTH_trans_reg/aminotransferase"/>
</dbReference>
<keyword evidence="2" id="KW-0663">Pyridoxal phosphate</keyword>
<dbReference type="InterPro" id="IPR036390">
    <property type="entry name" value="WH_DNA-bd_sf"/>
</dbReference>
<gene>
    <name evidence="7" type="ORF">AVT10_12955</name>
</gene>
<proteinExistence type="inferred from homology"/>
<dbReference type="Pfam" id="PF00392">
    <property type="entry name" value="GntR"/>
    <property type="match status" value="1"/>
</dbReference>
<dbReference type="InterPro" id="IPR004839">
    <property type="entry name" value="Aminotransferase_I/II_large"/>
</dbReference>
<dbReference type="InterPro" id="IPR036388">
    <property type="entry name" value="WH-like_DNA-bd_sf"/>
</dbReference>
<dbReference type="InterPro" id="IPR015424">
    <property type="entry name" value="PyrdxlP-dep_Trfase"/>
</dbReference>
<comment type="similarity">
    <text evidence="1">In the C-terminal section; belongs to the class-I pyridoxal-phosphate-dependent aminotransferase family.</text>
</comment>
<dbReference type="EMBL" id="LQQO01000010">
    <property type="protein sequence ID" value="KZE16008.1"/>
    <property type="molecule type" value="Genomic_DNA"/>
</dbReference>
<dbReference type="CDD" id="cd00609">
    <property type="entry name" value="AAT_like"/>
    <property type="match status" value="1"/>
</dbReference>
<evidence type="ECO:0000256" key="2">
    <source>
        <dbReference type="ARBA" id="ARBA00022898"/>
    </source>
</evidence>
<evidence type="ECO:0000313" key="8">
    <source>
        <dbReference type="Proteomes" id="UP000076609"/>
    </source>
</evidence>
<keyword evidence="3" id="KW-0805">Transcription regulation</keyword>
<dbReference type="PANTHER" id="PTHR46577:SF2">
    <property type="entry name" value="TRANSCRIPTIONAL REGULATORY PROTEIN"/>
    <property type="match status" value="1"/>
</dbReference>
<dbReference type="RefSeq" id="WP_066689573.1">
    <property type="nucleotide sequence ID" value="NZ_LQQO01000010.1"/>
</dbReference>
<name>A0ABR5YD88_9SPHN</name>
<dbReference type="SUPFAM" id="SSF46785">
    <property type="entry name" value="Winged helix' DNA-binding domain"/>
    <property type="match status" value="1"/>
</dbReference>
<dbReference type="Proteomes" id="UP000076609">
    <property type="component" value="Unassembled WGS sequence"/>
</dbReference>
<evidence type="ECO:0000256" key="5">
    <source>
        <dbReference type="ARBA" id="ARBA00023163"/>
    </source>
</evidence>
<accession>A0ABR5YD88</accession>
<dbReference type="InterPro" id="IPR000524">
    <property type="entry name" value="Tscrpt_reg_HTH_GntR"/>
</dbReference>
<evidence type="ECO:0000256" key="3">
    <source>
        <dbReference type="ARBA" id="ARBA00023015"/>
    </source>
</evidence>
<keyword evidence="5" id="KW-0804">Transcription</keyword>
<evidence type="ECO:0000256" key="1">
    <source>
        <dbReference type="ARBA" id="ARBA00005384"/>
    </source>
</evidence>
<keyword evidence="4" id="KW-0238">DNA-binding</keyword>
<evidence type="ECO:0000259" key="6">
    <source>
        <dbReference type="PROSITE" id="PS50949"/>
    </source>
</evidence>
<dbReference type="SMART" id="SM00345">
    <property type="entry name" value="HTH_GNTR"/>
    <property type="match status" value="1"/>
</dbReference>
<dbReference type="Gene3D" id="1.10.10.10">
    <property type="entry name" value="Winged helix-like DNA-binding domain superfamily/Winged helix DNA-binding domain"/>
    <property type="match status" value="1"/>
</dbReference>
<dbReference type="PROSITE" id="PS50949">
    <property type="entry name" value="HTH_GNTR"/>
    <property type="match status" value="1"/>
</dbReference>
<dbReference type="InterPro" id="IPR015421">
    <property type="entry name" value="PyrdxlP-dep_Trfase_major"/>
</dbReference>
<dbReference type="CDD" id="cd07377">
    <property type="entry name" value="WHTH_GntR"/>
    <property type="match status" value="1"/>
</dbReference>
<dbReference type="SUPFAM" id="SSF53383">
    <property type="entry name" value="PLP-dependent transferases"/>
    <property type="match status" value="1"/>
</dbReference>
<evidence type="ECO:0000256" key="4">
    <source>
        <dbReference type="ARBA" id="ARBA00023125"/>
    </source>
</evidence>
<comment type="caution">
    <text evidence="7">The sequence shown here is derived from an EMBL/GenBank/DDBJ whole genome shotgun (WGS) entry which is preliminary data.</text>
</comment>
<keyword evidence="8" id="KW-1185">Reference proteome</keyword>
<evidence type="ECO:0000313" key="7">
    <source>
        <dbReference type="EMBL" id="KZE16008.1"/>
    </source>
</evidence>
<feature type="domain" description="HTH gntR-type" evidence="6">
    <location>
        <begin position="21"/>
        <end position="89"/>
    </location>
</feature>